<dbReference type="WBParaSite" id="EEL_0000187101-mRNA-1">
    <property type="protein sequence ID" value="EEL_0000187101-mRNA-1"/>
    <property type="gene ID" value="EEL_0000187101"/>
</dbReference>
<keyword evidence="3" id="KW-1185">Reference proteome</keyword>
<reference evidence="4" key="1">
    <citation type="submission" date="2017-02" db="UniProtKB">
        <authorList>
            <consortium name="WormBaseParasite"/>
        </authorList>
    </citation>
    <scope>IDENTIFICATION</scope>
</reference>
<dbReference type="InterPro" id="IPR036638">
    <property type="entry name" value="HLH_DNA-bd_sf"/>
</dbReference>
<evidence type="ECO:0000313" key="4">
    <source>
        <dbReference type="WBParaSite" id="EEL_0000187101-mRNA-1"/>
    </source>
</evidence>
<protein>
    <submittedName>
        <fullName evidence="4">BHLH domain-containing protein</fullName>
    </submittedName>
</protein>
<proteinExistence type="predicted"/>
<evidence type="ECO:0000259" key="2">
    <source>
        <dbReference type="PROSITE" id="PS50888"/>
    </source>
</evidence>
<feature type="domain" description="BHLH" evidence="2">
    <location>
        <begin position="9"/>
        <end position="59"/>
    </location>
</feature>
<dbReference type="SMART" id="SM00353">
    <property type="entry name" value="HLH"/>
    <property type="match status" value="1"/>
</dbReference>
<keyword evidence="1" id="KW-0175">Coiled coil</keyword>
<sequence length="105" mass="12312">MAAAIQTIRSKTTKSARWLKRRRERKQVLEELRKMVPFVNEHTPLLELLQKVIDYITELQELLNNSSMNANESKENMSPRRTNEPGCKIYTYPCTYYSSPFTPST</sequence>
<accession>A0A0R3RK62</accession>
<dbReference type="GO" id="GO:0046983">
    <property type="term" value="F:protein dimerization activity"/>
    <property type="evidence" value="ECO:0007669"/>
    <property type="project" value="InterPro"/>
</dbReference>
<dbReference type="PROSITE" id="PS50888">
    <property type="entry name" value="BHLH"/>
    <property type="match status" value="1"/>
</dbReference>
<dbReference type="SUPFAM" id="SSF47459">
    <property type="entry name" value="HLH, helix-loop-helix DNA-binding domain"/>
    <property type="match status" value="1"/>
</dbReference>
<dbReference type="AlphaFoldDB" id="A0A0R3RK62"/>
<dbReference type="InterPro" id="IPR011598">
    <property type="entry name" value="bHLH_dom"/>
</dbReference>
<evidence type="ECO:0000256" key="1">
    <source>
        <dbReference type="SAM" id="Coils"/>
    </source>
</evidence>
<dbReference type="Pfam" id="PF00010">
    <property type="entry name" value="HLH"/>
    <property type="match status" value="1"/>
</dbReference>
<organism evidence="3 4">
    <name type="scientific">Elaeophora elaphi</name>
    <dbReference type="NCBI Taxonomy" id="1147741"/>
    <lineage>
        <taxon>Eukaryota</taxon>
        <taxon>Metazoa</taxon>
        <taxon>Ecdysozoa</taxon>
        <taxon>Nematoda</taxon>
        <taxon>Chromadorea</taxon>
        <taxon>Rhabditida</taxon>
        <taxon>Spirurina</taxon>
        <taxon>Spiruromorpha</taxon>
        <taxon>Filarioidea</taxon>
        <taxon>Onchocercidae</taxon>
        <taxon>Elaeophora</taxon>
    </lineage>
</organism>
<name>A0A0R3RK62_9BILA</name>
<feature type="coiled-coil region" evidence="1">
    <location>
        <begin position="45"/>
        <end position="76"/>
    </location>
</feature>
<dbReference type="Gene3D" id="4.10.280.10">
    <property type="entry name" value="Helix-loop-helix DNA-binding domain"/>
    <property type="match status" value="1"/>
</dbReference>
<dbReference type="Proteomes" id="UP000050640">
    <property type="component" value="Unplaced"/>
</dbReference>
<evidence type="ECO:0000313" key="3">
    <source>
        <dbReference type="Proteomes" id="UP000050640"/>
    </source>
</evidence>